<evidence type="ECO:0000256" key="2">
    <source>
        <dbReference type="SAM" id="MobiDB-lite"/>
    </source>
</evidence>
<feature type="region of interest" description="Disordered" evidence="2">
    <location>
        <begin position="139"/>
        <end position="182"/>
    </location>
</feature>
<keyword evidence="4" id="KW-1185">Reference proteome</keyword>
<evidence type="ECO:0000313" key="4">
    <source>
        <dbReference type="Proteomes" id="UP000549394"/>
    </source>
</evidence>
<gene>
    <name evidence="3" type="ORF">DGYR_LOCUS6881</name>
</gene>
<dbReference type="Proteomes" id="UP000549394">
    <property type="component" value="Unassembled WGS sequence"/>
</dbReference>
<name>A0A7I8VSN5_9ANNE</name>
<accession>A0A7I8VSN5</accession>
<evidence type="ECO:0000256" key="1">
    <source>
        <dbReference type="SAM" id="Coils"/>
    </source>
</evidence>
<feature type="compositionally biased region" description="Acidic residues" evidence="2">
    <location>
        <begin position="139"/>
        <end position="148"/>
    </location>
</feature>
<proteinExistence type="predicted"/>
<reference evidence="3 4" key="1">
    <citation type="submission" date="2020-08" db="EMBL/GenBank/DDBJ databases">
        <authorList>
            <person name="Hejnol A."/>
        </authorList>
    </citation>
    <scope>NUCLEOTIDE SEQUENCE [LARGE SCALE GENOMIC DNA]</scope>
</reference>
<feature type="compositionally biased region" description="Acidic residues" evidence="2">
    <location>
        <begin position="155"/>
        <end position="166"/>
    </location>
</feature>
<organism evidence="3 4">
    <name type="scientific">Dimorphilus gyrociliatus</name>
    <dbReference type="NCBI Taxonomy" id="2664684"/>
    <lineage>
        <taxon>Eukaryota</taxon>
        <taxon>Metazoa</taxon>
        <taxon>Spiralia</taxon>
        <taxon>Lophotrochozoa</taxon>
        <taxon>Annelida</taxon>
        <taxon>Polychaeta</taxon>
        <taxon>Polychaeta incertae sedis</taxon>
        <taxon>Dinophilidae</taxon>
        <taxon>Dimorphilus</taxon>
    </lineage>
</organism>
<protein>
    <submittedName>
        <fullName evidence="3">DgyrCDS7213</fullName>
    </submittedName>
</protein>
<comment type="caution">
    <text evidence="3">The sequence shown here is derived from an EMBL/GenBank/DDBJ whole genome shotgun (WGS) entry which is preliminary data.</text>
</comment>
<evidence type="ECO:0000313" key="3">
    <source>
        <dbReference type="EMBL" id="CAD5118520.1"/>
    </source>
</evidence>
<dbReference type="AlphaFoldDB" id="A0A7I8VSN5"/>
<feature type="coiled-coil region" evidence="1">
    <location>
        <begin position="47"/>
        <end position="95"/>
    </location>
</feature>
<sequence>MLGVQVRLSDYTDLRDLVDLNPTPFDPAAVSSSSTAYILTASTTKQAISLAREIEDTRQEANDADTRRQMALDALENLEAEREQTEQKLNETLKAKFKEETIVTQKMKAIKGESRSRSKKHIQGKLVKQRVDGQEFVEGEEVTDELEETSSRGEETEEIAMEEEEREKEMTHSVKEPTPTPVASTHVVHTENDEHITAVASSV</sequence>
<keyword evidence="1" id="KW-0175">Coiled coil</keyword>
<dbReference type="EMBL" id="CAJFCJ010000009">
    <property type="protein sequence ID" value="CAD5118520.1"/>
    <property type="molecule type" value="Genomic_DNA"/>
</dbReference>